<evidence type="ECO:0000313" key="1">
    <source>
        <dbReference type="EMBL" id="KAH7570767.1"/>
    </source>
</evidence>
<name>A0ABQ8I2B1_9ROSI</name>
<organism evidence="1 2">
    <name type="scientific">Xanthoceras sorbifolium</name>
    <dbReference type="NCBI Taxonomy" id="99658"/>
    <lineage>
        <taxon>Eukaryota</taxon>
        <taxon>Viridiplantae</taxon>
        <taxon>Streptophyta</taxon>
        <taxon>Embryophyta</taxon>
        <taxon>Tracheophyta</taxon>
        <taxon>Spermatophyta</taxon>
        <taxon>Magnoliopsida</taxon>
        <taxon>eudicotyledons</taxon>
        <taxon>Gunneridae</taxon>
        <taxon>Pentapetalae</taxon>
        <taxon>rosids</taxon>
        <taxon>malvids</taxon>
        <taxon>Sapindales</taxon>
        <taxon>Sapindaceae</taxon>
        <taxon>Xanthoceroideae</taxon>
        <taxon>Xanthoceras</taxon>
    </lineage>
</organism>
<reference evidence="1 2" key="1">
    <citation type="submission" date="2021-02" db="EMBL/GenBank/DDBJ databases">
        <title>Plant Genome Project.</title>
        <authorList>
            <person name="Zhang R.-G."/>
        </authorList>
    </citation>
    <scope>NUCLEOTIDE SEQUENCE [LARGE SCALE GENOMIC DNA]</scope>
    <source>
        <tissue evidence="1">Leaves</tissue>
    </source>
</reference>
<keyword evidence="2" id="KW-1185">Reference proteome</keyword>
<proteinExistence type="predicted"/>
<evidence type="ECO:0000313" key="2">
    <source>
        <dbReference type="Proteomes" id="UP000827721"/>
    </source>
</evidence>
<dbReference type="Proteomes" id="UP000827721">
    <property type="component" value="Unassembled WGS sequence"/>
</dbReference>
<gene>
    <name evidence="1" type="ORF">JRO89_XS05G0182000</name>
</gene>
<sequence>MRAVGENCQLYVIDIGCIVRRFAPLQVMGWKKIPRTEVEMLILRVRVSIRNYNFNNIEPHVDVVIEEDMRRSRVRWEHRNPDAGAFPGRIDTFKLTRYDEERNKWVTDDAKNAYDKMNSLCTNPPEELQHMSEDEIYDYVIGESPSGYIRGLGAGST</sequence>
<accession>A0ABQ8I2B1</accession>
<comment type="caution">
    <text evidence="1">The sequence shown here is derived from an EMBL/GenBank/DDBJ whole genome shotgun (WGS) entry which is preliminary data.</text>
</comment>
<protein>
    <submittedName>
        <fullName evidence="1">Uncharacterized protein</fullName>
    </submittedName>
</protein>
<dbReference type="EMBL" id="JAFEMO010000005">
    <property type="protein sequence ID" value="KAH7570767.1"/>
    <property type="molecule type" value="Genomic_DNA"/>
</dbReference>